<evidence type="ECO:0000313" key="2">
    <source>
        <dbReference type="Proteomes" id="UP000321408"/>
    </source>
</evidence>
<accession>A0A5B9DEG1</accession>
<gene>
    <name evidence="1" type="ORF">DSAG12_02968</name>
</gene>
<dbReference type="RefSeq" id="WP_147664051.1">
    <property type="nucleotide sequence ID" value="NZ_CP042905.2"/>
</dbReference>
<organism evidence="1 2">
    <name type="scientific">Promethearchaeum syntrophicum</name>
    <dbReference type="NCBI Taxonomy" id="2594042"/>
    <lineage>
        <taxon>Archaea</taxon>
        <taxon>Promethearchaeati</taxon>
        <taxon>Promethearchaeota</taxon>
        <taxon>Promethearchaeia</taxon>
        <taxon>Promethearchaeales</taxon>
        <taxon>Promethearchaeaceae</taxon>
        <taxon>Promethearchaeum</taxon>
    </lineage>
</organism>
<dbReference type="KEGG" id="psyt:DSAG12_02968"/>
<proteinExistence type="predicted"/>
<reference evidence="1 2" key="1">
    <citation type="journal article" date="2020" name="Nature">
        <title>Isolation of an archaeon at the prokaryote-eukaryote interface.</title>
        <authorList>
            <person name="Imachi H."/>
            <person name="Nobu M.K."/>
            <person name="Nakahara N."/>
            <person name="Morono Y."/>
            <person name="Ogawara M."/>
            <person name="Takaki Y."/>
            <person name="Takano Y."/>
            <person name="Uematsu K."/>
            <person name="Ikuta T."/>
            <person name="Ito M."/>
            <person name="Matsui Y."/>
            <person name="Miyazaki M."/>
            <person name="Murata K."/>
            <person name="Saito Y."/>
            <person name="Sakai S."/>
            <person name="Song C."/>
            <person name="Tasumi E."/>
            <person name="Yamanaka Y."/>
            <person name="Yamaguchi T."/>
            <person name="Kamagata Y."/>
            <person name="Tamaki H."/>
            <person name="Takai K."/>
        </authorList>
    </citation>
    <scope>NUCLEOTIDE SEQUENCE [LARGE SCALE GENOMIC DNA]</scope>
    <source>
        <strain evidence="1 2">MK-D1</strain>
    </source>
</reference>
<protein>
    <submittedName>
        <fullName evidence="1">Uncharacterized protein</fullName>
    </submittedName>
</protein>
<dbReference type="GeneID" id="41330945"/>
<name>A0A5B9DEG1_9ARCH</name>
<keyword evidence="2" id="KW-1185">Reference proteome</keyword>
<evidence type="ECO:0000313" key="1">
    <source>
        <dbReference type="EMBL" id="QEE17136.1"/>
    </source>
</evidence>
<dbReference type="Proteomes" id="UP000321408">
    <property type="component" value="Chromosome"/>
</dbReference>
<dbReference type="AlphaFoldDB" id="A0A5B9DEG1"/>
<reference evidence="1 2" key="2">
    <citation type="journal article" date="2024" name="Int. J. Syst. Evol. Microbiol.">
        <title>Promethearchaeum syntrophicum gen. nov., sp. nov., an anaerobic, obligately syntrophic archaeon, the first isolate of the lineage 'Asgard' archaea, and proposal of the new archaeal phylum Promethearchaeota phyl. nov. and kingdom Promethearchaeati regn. nov.</title>
        <authorList>
            <person name="Imachi H."/>
            <person name="Nobu M.K."/>
            <person name="Kato S."/>
            <person name="Takaki Y."/>
            <person name="Miyazaki M."/>
            <person name="Miyata M."/>
            <person name="Ogawara M."/>
            <person name="Saito Y."/>
            <person name="Sakai S."/>
            <person name="Tahara Y.O."/>
            <person name="Takano Y."/>
            <person name="Tasumi E."/>
            <person name="Uematsu K."/>
            <person name="Yoshimura T."/>
            <person name="Itoh T."/>
            <person name="Ohkuma M."/>
            <person name="Takai K."/>
        </authorList>
    </citation>
    <scope>NUCLEOTIDE SEQUENCE [LARGE SCALE GENOMIC DNA]</scope>
    <source>
        <strain evidence="1 2">MK-D1</strain>
    </source>
</reference>
<sequence>MAKNLAPLLLRGDILIDGEGDVFLKLLDKTSVKDLDFVYYNEIFEHLSSSRSREDGKIAENNAKSALKIISNSLDLALLGIYLTQDITHPSHIYGGSNYIEKFLHIMDAYIHYNIPGQRERNAIFMDYNRIRRLLEIIEDPGIAMIRENEMSCIEDLLKRCIDNQFDQRQKGFIELIKSKTSGISALYDNLIDDKNYGGHIYSQYTNDFKTSGKTLSFMSKLSASDIEWEFMSQMHAKTYIGFLQKDITMVFTQLGNDFTFVGGSTSELLSIISQTMFRRQIPGTDKFELIYLPPGQITNVDGNLISPRTLMINSQVLLPLMNNLGHFFQVDYSKNFAAKRTNSPQIDEDAGRVVYIGYMGMPSTSYVIDKLEKIEDIQAQGAAFISIMGDGNIRAKFESVLASSRFSGMGTVLINKKPFDYLEEISNNPDTYHLSYEHIIDDITRIAAGLSAQNPIISQLALNSKYNAEIAKAFGKSVDAQRQVTINSIMAMWWNNFRHSKAPRDPSQPIGNMFKAQSKMLKFFLKSIRNYYRPIDPNYIPPWVILNGWKTEWESYFN</sequence>
<dbReference type="EMBL" id="CP042905">
    <property type="protein sequence ID" value="QEE17136.1"/>
    <property type="molecule type" value="Genomic_DNA"/>
</dbReference>